<name>A0A2K1P7R0_9BACT</name>
<proteinExistence type="predicted"/>
<evidence type="ECO:0000256" key="1">
    <source>
        <dbReference type="SAM" id="Phobius"/>
    </source>
</evidence>
<keyword evidence="1" id="KW-0812">Transmembrane</keyword>
<dbReference type="EMBL" id="AZRN01000032">
    <property type="protein sequence ID" value="PNR98838.1"/>
    <property type="molecule type" value="Genomic_DNA"/>
</dbReference>
<protein>
    <submittedName>
        <fullName evidence="2">Uncharacterized protein</fullName>
    </submittedName>
</protein>
<evidence type="ECO:0000313" key="2">
    <source>
        <dbReference type="EMBL" id="PNR98838.1"/>
    </source>
</evidence>
<keyword evidence="3" id="KW-1185">Reference proteome</keyword>
<reference evidence="2 3" key="1">
    <citation type="submission" date="2013-12" db="EMBL/GenBank/DDBJ databases">
        <title>Comparative genomics of Petrotoga isolates.</title>
        <authorList>
            <person name="Nesbo C.L."/>
            <person name="Charchuk R."/>
            <person name="Chow K."/>
        </authorList>
    </citation>
    <scope>NUCLEOTIDE SEQUENCE [LARGE SCALE GENOMIC DNA]</scope>
    <source>
        <strain evidence="2 3">DSM 14811</strain>
    </source>
</reference>
<comment type="caution">
    <text evidence="2">The sequence shown here is derived from an EMBL/GenBank/DDBJ whole genome shotgun (WGS) entry which is preliminary data.</text>
</comment>
<sequence length="75" mass="9177">MLRLEELLSKIFQFLRSKLLNQEGKISLTVLMWGCRVILFSFLLCRLWSEGWLKKHQKYYKKIEPKIEHMNHKIN</sequence>
<evidence type="ECO:0000313" key="3">
    <source>
        <dbReference type="Proteomes" id="UP000236604"/>
    </source>
</evidence>
<dbReference type="Proteomes" id="UP000236604">
    <property type="component" value="Unassembled WGS sequence"/>
</dbReference>
<keyword evidence="1" id="KW-1133">Transmembrane helix</keyword>
<feature type="transmembrane region" description="Helical" evidence="1">
    <location>
        <begin position="26"/>
        <end position="48"/>
    </location>
</feature>
<keyword evidence="1" id="KW-0472">Membrane</keyword>
<gene>
    <name evidence="2" type="ORF">X927_07490</name>
</gene>
<organism evidence="2 3">
    <name type="scientific">Petrotoga mexicana DSM 14811</name>
    <dbReference type="NCBI Taxonomy" id="1122954"/>
    <lineage>
        <taxon>Bacteria</taxon>
        <taxon>Thermotogati</taxon>
        <taxon>Thermotogota</taxon>
        <taxon>Thermotogae</taxon>
        <taxon>Petrotogales</taxon>
        <taxon>Petrotogaceae</taxon>
        <taxon>Petrotoga</taxon>
    </lineage>
</organism>
<accession>A0A2K1P7R0</accession>
<dbReference type="AlphaFoldDB" id="A0A2K1P7R0"/>